<keyword evidence="3" id="KW-0808">Transferase</keyword>
<dbReference type="InterPro" id="IPR011032">
    <property type="entry name" value="GroES-like_sf"/>
</dbReference>
<dbReference type="InterPro" id="IPR014030">
    <property type="entry name" value="Ketoacyl_synth_N"/>
</dbReference>
<proteinExistence type="predicted"/>
<dbReference type="InterPro" id="IPR014043">
    <property type="entry name" value="Acyl_transferase_dom"/>
</dbReference>
<keyword evidence="11" id="KW-1185">Reference proteome</keyword>
<dbReference type="CDD" id="cd00833">
    <property type="entry name" value="PKS"/>
    <property type="match status" value="1"/>
</dbReference>
<dbReference type="GO" id="GO:1901336">
    <property type="term" value="P:lactone biosynthetic process"/>
    <property type="evidence" value="ECO:0007669"/>
    <property type="project" value="UniProtKB-ARBA"/>
</dbReference>
<keyword evidence="1" id="KW-0596">Phosphopantetheine</keyword>
<dbReference type="SUPFAM" id="SSF47336">
    <property type="entry name" value="ACP-like"/>
    <property type="match status" value="1"/>
</dbReference>
<dbReference type="SUPFAM" id="SSF53901">
    <property type="entry name" value="Thiolase-like"/>
    <property type="match status" value="1"/>
</dbReference>
<evidence type="ECO:0000256" key="3">
    <source>
        <dbReference type="ARBA" id="ARBA00022679"/>
    </source>
</evidence>
<dbReference type="InterPro" id="IPR020807">
    <property type="entry name" value="PKS_DH"/>
</dbReference>
<dbReference type="InterPro" id="IPR050091">
    <property type="entry name" value="PKS_NRPS_Biosynth_Enz"/>
</dbReference>
<dbReference type="PROSITE" id="PS50075">
    <property type="entry name" value="CARRIER"/>
    <property type="match status" value="1"/>
</dbReference>
<dbReference type="SUPFAM" id="SSF50129">
    <property type="entry name" value="GroES-like"/>
    <property type="match status" value="1"/>
</dbReference>
<feature type="domain" description="Carrier" evidence="7">
    <location>
        <begin position="2320"/>
        <end position="2400"/>
    </location>
</feature>
<dbReference type="SMART" id="SM00827">
    <property type="entry name" value="PKS_AT"/>
    <property type="match status" value="1"/>
</dbReference>
<keyword evidence="2" id="KW-0597">Phosphoprotein</keyword>
<dbReference type="GO" id="GO:0004312">
    <property type="term" value="F:fatty acid synthase activity"/>
    <property type="evidence" value="ECO:0007669"/>
    <property type="project" value="TreeGrafter"/>
</dbReference>
<dbReference type="GO" id="GO:0031177">
    <property type="term" value="F:phosphopantetheine binding"/>
    <property type="evidence" value="ECO:0007669"/>
    <property type="project" value="InterPro"/>
</dbReference>
<feature type="region of interest" description="N-terminal hotdog fold" evidence="5">
    <location>
        <begin position="951"/>
        <end position="1088"/>
    </location>
</feature>
<dbReference type="PROSITE" id="PS52004">
    <property type="entry name" value="KS3_2"/>
    <property type="match status" value="1"/>
</dbReference>
<dbReference type="Pfam" id="PF13602">
    <property type="entry name" value="ADH_zinc_N_2"/>
    <property type="match status" value="1"/>
</dbReference>
<dbReference type="GO" id="GO:0030639">
    <property type="term" value="P:polyketide biosynthetic process"/>
    <property type="evidence" value="ECO:0007669"/>
    <property type="project" value="UniProtKB-ARBA"/>
</dbReference>
<dbReference type="Pfam" id="PF00550">
    <property type="entry name" value="PP-binding"/>
    <property type="match status" value="1"/>
</dbReference>
<gene>
    <name evidence="10" type="ORF">EPUS_01348</name>
</gene>
<evidence type="ECO:0000256" key="2">
    <source>
        <dbReference type="ARBA" id="ARBA00022553"/>
    </source>
</evidence>
<dbReference type="Proteomes" id="UP000019373">
    <property type="component" value="Unassembled WGS sequence"/>
</dbReference>
<dbReference type="Gene3D" id="3.40.50.720">
    <property type="entry name" value="NAD(P)-binding Rossmann-like Domain"/>
    <property type="match status" value="2"/>
</dbReference>
<dbReference type="RefSeq" id="XP_007786831.1">
    <property type="nucleotide sequence ID" value="XM_007788641.1"/>
</dbReference>
<dbReference type="Pfam" id="PF00109">
    <property type="entry name" value="ketoacyl-synt"/>
    <property type="match status" value="1"/>
</dbReference>
<dbReference type="GO" id="GO:0006633">
    <property type="term" value="P:fatty acid biosynthetic process"/>
    <property type="evidence" value="ECO:0007669"/>
    <property type="project" value="TreeGrafter"/>
</dbReference>
<dbReference type="GeneID" id="19236406"/>
<dbReference type="InterPro" id="IPR032821">
    <property type="entry name" value="PKS_assoc"/>
</dbReference>
<dbReference type="Pfam" id="PF14765">
    <property type="entry name" value="PS-DH"/>
    <property type="match status" value="1"/>
</dbReference>
<evidence type="ECO:0000313" key="10">
    <source>
        <dbReference type="EMBL" id="ERF75982.1"/>
    </source>
</evidence>
<feature type="active site" description="Proton donor; for dehydratase activity" evidence="5">
    <location>
        <position position="1165"/>
    </location>
</feature>
<feature type="domain" description="Ketosynthase family 3 (KS3)" evidence="8">
    <location>
        <begin position="29"/>
        <end position="456"/>
    </location>
</feature>
<dbReference type="SMART" id="SM00823">
    <property type="entry name" value="PKS_PP"/>
    <property type="match status" value="1"/>
</dbReference>
<dbReference type="SUPFAM" id="SSF55048">
    <property type="entry name" value="Probable ACP-binding domain of malonyl-CoA ACP transacylase"/>
    <property type="match status" value="1"/>
</dbReference>
<dbReference type="SMART" id="SM00829">
    <property type="entry name" value="PKS_ER"/>
    <property type="match status" value="1"/>
</dbReference>
<dbReference type="InterPro" id="IPR020841">
    <property type="entry name" value="PKS_Beta-ketoAc_synthase_dom"/>
</dbReference>
<evidence type="ECO:0000256" key="4">
    <source>
        <dbReference type="ARBA" id="ARBA00023268"/>
    </source>
</evidence>
<dbReference type="Gene3D" id="3.90.180.10">
    <property type="entry name" value="Medium-chain alcohol dehydrogenases, catalytic domain"/>
    <property type="match status" value="1"/>
</dbReference>
<evidence type="ECO:0000259" key="7">
    <source>
        <dbReference type="PROSITE" id="PS50075"/>
    </source>
</evidence>
<dbReference type="FunFam" id="3.40.50.720:FF:000209">
    <property type="entry name" value="Polyketide synthase Pks12"/>
    <property type="match status" value="1"/>
</dbReference>
<evidence type="ECO:0000256" key="6">
    <source>
        <dbReference type="SAM" id="MobiDB-lite"/>
    </source>
</evidence>
<evidence type="ECO:0000313" key="11">
    <source>
        <dbReference type="Proteomes" id="UP000019373"/>
    </source>
</evidence>
<dbReference type="InterPro" id="IPR014031">
    <property type="entry name" value="Ketoacyl_synth_C"/>
</dbReference>
<dbReference type="GO" id="GO:0016491">
    <property type="term" value="F:oxidoreductase activity"/>
    <property type="evidence" value="ECO:0007669"/>
    <property type="project" value="InterPro"/>
</dbReference>
<dbReference type="OrthoDB" id="329835at2759"/>
<dbReference type="PROSITE" id="PS52019">
    <property type="entry name" value="PKS_MFAS_DH"/>
    <property type="match status" value="1"/>
</dbReference>
<dbReference type="InterPro" id="IPR016039">
    <property type="entry name" value="Thiolase-like"/>
</dbReference>
<accession>U1GED5</accession>
<dbReference type="InterPro" id="IPR057326">
    <property type="entry name" value="KR_dom"/>
</dbReference>
<feature type="domain" description="PKS/mFAS DH" evidence="9">
    <location>
        <begin position="951"/>
        <end position="1259"/>
    </location>
</feature>
<dbReference type="InterPro" id="IPR049900">
    <property type="entry name" value="PKS_mFAS_DH"/>
</dbReference>
<dbReference type="InterPro" id="IPR042104">
    <property type="entry name" value="PKS_dehydratase_sf"/>
</dbReference>
<dbReference type="SMART" id="SM00826">
    <property type="entry name" value="PKS_DH"/>
    <property type="match status" value="1"/>
</dbReference>
<sequence length="2402" mass="261920">MGFNHADNKGPTRASPPETSGKGSEGFVQEPVAVIGLACRLPGRNTSPRTLWNFLERGNVASNSVPESRFNLKGHYDGSKKPGTMRPPGGMFLEDVDLETFDASFFEISRAEAVSMDPNQRQLLEVIYEGLENAGVSLESIDGAPVGCFIGSFAADYHDMQGRDPEDRPPSIEVGIGRAILSNRISHFLNIKGPSVTVDSACSGSLVGVDMACRYLQTGEISSAIVAASNLYLSPEHVMDTGPIGMAHSPSGRCHTFDAKADGYIKAEAVNAIILKRLDDAIQDRDPIRAVIRGSSTNSDGRTPGIASPNPAAQAAAVKSAYSNAGIESFEATSYLECHGTGTPAGDVLETQGVSAVFAGGRSASAPLIVGSIKSNLGHSEPAAGLSGVFKAILAIENGIIPGNPTFETPNPKINFEELRIRASRTAIPWPKSDFRRASVNSFGYGGTNSHVILDELKTLRPEQNANHVSSYLSQDDDIYDEEVSARPYTLVFSANDAASLQAYVATLDQHVSSLDVKVKPRDLAYTLSERRSHHFYRGYIVAHGNEIDSKTMVSGKKSGEKPRIGFVFTGQGAQWSQMGKAVVDTLPSAKPLLEKLDAALRQLPNPPSWSLLGELTESRPSEHLRLPEFSQPLVTALQLVLLDVLRRWGVDPQSVVGHSSGEIAAACAAGYLSEEDAIKAAFYRGQSAKNCRHEGEKTLGMLAVGLGPDSVKEYLVDVQEKVQIACYNSPKSVTLSGAADALEIVKGKLVKHGHFARMLLVDLAYHSNFMSEIGEDYETLLQQNFKPLDAKRGSVDMFSSVLGQKMSGLTDAKYWRSNMESPVRFEEACREMLSGRTGADYLIEIGPSGALAGPVSQIKNIMGADGLKVQYCATLSRGADSINSLFDMAGKLFISGASIALSEVNNDQDSSLSLPSVIVDLPNYVWNHNNKYWHESQASKDWRFRQFPEHDLLGSKILATPWHAPAFRKTLLLERLPWLKDHRMGTDIIFPASGYISMAMEALYQTSTAQGIHVDKPSAAFLQYRLRSVKFEKALVLEEGTESKVVLSLNPLAGTKNTWYEFQVSSSNDGISMTHCTGLIRTEDVNVKIAPREDLAQLKYPTPAHLWYKAQTEVGYGFGPGFQKQLFVETVAGQRESRSITSLTEPESAHSPQSLYPMHPACIDGCFQTVTPSLWAGERATINAVLVPATLDNLVVYPKVSGVEEGLSLARSQYTGRGRREEAKSFFSDCSVFDQASGKIMLKMNGLRYYKLDMGSDMHDRHTYNRTIWRPDITFLSQDQLYSLAHRDSSRGIQHLIDLIAHKKPALKVLEASCLAEDSTSLWFSSETSVIRSGVAQYSYVSSDAKALLSAKEDYDVMKRTSFHLTDILRPGSSLPEIDYDLAIVKVSDLNEETVTKVAASIRAGMSDDAFVVFLEQQTEAATPVSESDSDSSTVFVHGHELATKTTENTRMACEDHAIVSSIANCGYSNVLRAPQSWAPKAYMGKVVNQTIDTATAKRVSVMHLSDHSRLSDGLKTILEQSDWQLTEHFHPYSHVQAKSIVLVIDETISPVLNSISESRWDGLRRIISQRNRILWVTEGSQMEATKPDNALVHGLFRTIRAEDRAADLVTLDVEYSESPSTYLAIERVLRLFLKSPSKTQIESEFVERGSIIHVNRVVPDEPINTAKNNEKLGGPPVARSLQDIDGVAMLRAERLGTLDSLCYSEMSSEELPILENHIEVDIKAAGLNFKDVAVTMGIVPENEHLLGLEGSGVVRRVGKGAERFRVGDRVALLKNGTFANRIQCPVDRAHHIPADMSFKDAATIPLVYLTSMYSLFDVGGLSKGHSVLIHSAAGGVGLSCIQLAQWIGAEIYVTVGTEDKRQFLHENFKIPFERMFSSRTTEFAPKIMAATEGRGIDVIINSLTGELLDESWRICADGGNMVEIGKKDIVDRNFLSMEPFDRNCSFRAVDFSFSKQIKDSLIASLLERTFKLVSEGHLKAIHPVTTYSFSQVPAAFAFMRSGRHIGKIVITDEEDTKVPVQVRPPPRAVSFEDHASYVIVGGLKGLCGSLAIYLAKHGAKNIVAMSRSGCSDERSRNVIVNCNALGCEVQEAAADVSSLSDVKKAFQSAKYPIAGIIQGAMVLKDKPYEMMTVSDYHTTLSSKVAGTWNLHHASLDLKKPLRFFTLLSSVSGVIGQKGQANYSAANVFLDAFSSYRLAQGLPAHSVDLGVIEDVGYVAEQGGMQKHFDDRQWIGINEYVLHKILGLSVLQQTAPIKHASASQLITGILVPQPADSELAYDARFSALFHSNADGQELGSTASSAEKDVQALLLLRGSGAEPAAMLGAAAVAVGSKFERTLRLPEPMEPGKSLSTYGLDSLSAVELRNWIRMELGVEVTVLEITSANSLTALCEKIVAKMQA</sequence>
<dbReference type="Gene3D" id="3.10.129.110">
    <property type="entry name" value="Polyketide synthase dehydratase"/>
    <property type="match status" value="1"/>
</dbReference>
<dbReference type="Pfam" id="PF08659">
    <property type="entry name" value="KR"/>
    <property type="match status" value="1"/>
</dbReference>
<dbReference type="Pfam" id="PF08240">
    <property type="entry name" value="ADH_N"/>
    <property type="match status" value="1"/>
</dbReference>
<evidence type="ECO:0000256" key="5">
    <source>
        <dbReference type="PROSITE-ProRule" id="PRU01363"/>
    </source>
</evidence>
<dbReference type="InterPro" id="IPR020806">
    <property type="entry name" value="PKS_PP-bd"/>
</dbReference>
<feature type="active site" description="Proton acceptor; for dehydratase activity" evidence="5">
    <location>
        <position position="983"/>
    </location>
</feature>
<dbReference type="Pfam" id="PF23114">
    <property type="entry name" value="NAD-bd_HRPKS_sdrA"/>
    <property type="match status" value="1"/>
</dbReference>
<dbReference type="InterPro" id="IPR016036">
    <property type="entry name" value="Malonyl_transacylase_ACP-bd"/>
</dbReference>
<dbReference type="Gene3D" id="3.40.366.10">
    <property type="entry name" value="Malonyl-Coenzyme A Acyl Carrier Protein, domain 2"/>
    <property type="match status" value="1"/>
</dbReference>
<dbReference type="PROSITE" id="PS00012">
    <property type="entry name" value="PHOSPHOPANTETHEINE"/>
    <property type="match status" value="1"/>
</dbReference>
<feature type="region of interest" description="C-terminal hotdog fold" evidence="5">
    <location>
        <begin position="1100"/>
        <end position="1259"/>
    </location>
</feature>
<dbReference type="PANTHER" id="PTHR43775:SF18">
    <property type="entry name" value="ENZYME, PUTATIVE (JCVI)-RELATED"/>
    <property type="match status" value="1"/>
</dbReference>
<organism evidence="10 11">
    <name type="scientific">Endocarpon pusillum (strain Z07020 / HMAS-L-300199)</name>
    <name type="common">Lichen-forming fungus</name>
    <dbReference type="NCBI Taxonomy" id="1263415"/>
    <lineage>
        <taxon>Eukaryota</taxon>
        <taxon>Fungi</taxon>
        <taxon>Dikarya</taxon>
        <taxon>Ascomycota</taxon>
        <taxon>Pezizomycotina</taxon>
        <taxon>Eurotiomycetes</taxon>
        <taxon>Chaetothyriomycetidae</taxon>
        <taxon>Verrucariales</taxon>
        <taxon>Verrucariaceae</taxon>
        <taxon>Endocarpon</taxon>
    </lineage>
</organism>
<dbReference type="InterPro" id="IPR013154">
    <property type="entry name" value="ADH-like_N"/>
</dbReference>
<dbReference type="InterPro" id="IPR016035">
    <property type="entry name" value="Acyl_Trfase/lysoPLipase"/>
</dbReference>
<dbReference type="InterPro" id="IPR013968">
    <property type="entry name" value="PKS_KR"/>
</dbReference>
<dbReference type="InterPro" id="IPR036291">
    <property type="entry name" value="NAD(P)-bd_dom_sf"/>
</dbReference>
<dbReference type="InterPro" id="IPR006162">
    <property type="entry name" value="Ppantetheine_attach_site"/>
</dbReference>
<evidence type="ECO:0000259" key="9">
    <source>
        <dbReference type="PROSITE" id="PS52019"/>
    </source>
</evidence>
<dbReference type="EMBL" id="KE720795">
    <property type="protein sequence ID" value="ERF75982.1"/>
    <property type="molecule type" value="Genomic_DNA"/>
</dbReference>
<protein>
    <submittedName>
        <fullName evidence="10">Uncharacterized protein</fullName>
    </submittedName>
</protein>
<dbReference type="PANTHER" id="PTHR43775">
    <property type="entry name" value="FATTY ACID SYNTHASE"/>
    <property type="match status" value="1"/>
</dbReference>
<dbReference type="Pfam" id="PF21089">
    <property type="entry name" value="PKS_DH_N"/>
    <property type="match status" value="1"/>
</dbReference>
<dbReference type="SUPFAM" id="SSF52151">
    <property type="entry name" value="FabD/lysophospholipase-like"/>
    <property type="match status" value="1"/>
</dbReference>
<dbReference type="InterPro" id="IPR020843">
    <property type="entry name" value="ER"/>
</dbReference>
<dbReference type="Gene3D" id="3.40.47.10">
    <property type="match status" value="1"/>
</dbReference>
<dbReference type="SMART" id="SM00825">
    <property type="entry name" value="PKS_KS"/>
    <property type="match status" value="1"/>
</dbReference>
<feature type="compositionally biased region" description="Basic and acidic residues" evidence="6">
    <location>
        <begin position="1"/>
        <end position="10"/>
    </location>
</feature>
<evidence type="ECO:0000256" key="1">
    <source>
        <dbReference type="ARBA" id="ARBA00022450"/>
    </source>
</evidence>
<dbReference type="SMART" id="SM00822">
    <property type="entry name" value="PKS_KR"/>
    <property type="match status" value="1"/>
</dbReference>
<reference evidence="11" key="1">
    <citation type="journal article" date="2014" name="BMC Genomics">
        <title>Genome characteristics reveal the impact of lichenization on lichen-forming fungus Endocarpon pusillum Hedwig (Verrucariales, Ascomycota).</title>
        <authorList>
            <person name="Wang Y.-Y."/>
            <person name="Liu B."/>
            <person name="Zhang X.-Y."/>
            <person name="Zhou Q.-M."/>
            <person name="Zhang T."/>
            <person name="Li H."/>
            <person name="Yu Y.-F."/>
            <person name="Zhang X.-L."/>
            <person name="Hao X.-Y."/>
            <person name="Wang M."/>
            <person name="Wang L."/>
            <person name="Wei J.-C."/>
        </authorList>
    </citation>
    <scope>NUCLEOTIDE SEQUENCE [LARGE SCALE GENOMIC DNA]</scope>
    <source>
        <strain evidence="11">Z07020 / HMAS-L-300199</strain>
    </source>
</reference>
<dbReference type="InterPro" id="IPR049551">
    <property type="entry name" value="PKS_DH_C"/>
</dbReference>
<feature type="region of interest" description="Disordered" evidence="6">
    <location>
        <begin position="1"/>
        <end position="25"/>
    </location>
</feature>
<dbReference type="Pfam" id="PF00698">
    <property type="entry name" value="Acyl_transf_1"/>
    <property type="match status" value="1"/>
</dbReference>
<evidence type="ECO:0000259" key="8">
    <source>
        <dbReference type="PROSITE" id="PS52004"/>
    </source>
</evidence>
<dbReference type="InterPro" id="IPR036736">
    <property type="entry name" value="ACP-like_sf"/>
</dbReference>
<dbReference type="CDD" id="cd05195">
    <property type="entry name" value="enoyl_red"/>
    <property type="match status" value="1"/>
</dbReference>
<dbReference type="eggNOG" id="KOG1202">
    <property type="taxonomic scope" value="Eukaryota"/>
</dbReference>
<dbReference type="HOGENOM" id="CLU_000022_31_0_1"/>
<name>U1GED5_ENDPU</name>
<dbReference type="InterPro" id="IPR001227">
    <property type="entry name" value="Ac_transferase_dom_sf"/>
</dbReference>
<dbReference type="InterPro" id="IPR009081">
    <property type="entry name" value="PP-bd_ACP"/>
</dbReference>
<dbReference type="Pfam" id="PF16197">
    <property type="entry name" value="KAsynt_C_assoc"/>
    <property type="match status" value="1"/>
</dbReference>
<dbReference type="InterPro" id="IPR056501">
    <property type="entry name" value="NAD-bd_HRPKS_sdrA"/>
</dbReference>
<dbReference type="InterPro" id="IPR049552">
    <property type="entry name" value="PKS_DH_N"/>
</dbReference>
<dbReference type="Gene3D" id="1.10.1200.10">
    <property type="entry name" value="ACP-like"/>
    <property type="match status" value="1"/>
</dbReference>
<dbReference type="Pfam" id="PF02801">
    <property type="entry name" value="Ketoacyl-synt_C"/>
    <property type="match status" value="1"/>
</dbReference>
<dbReference type="OMA" id="KDVQHYT"/>
<dbReference type="SUPFAM" id="SSF51735">
    <property type="entry name" value="NAD(P)-binding Rossmann-fold domains"/>
    <property type="match status" value="2"/>
</dbReference>
<keyword evidence="4" id="KW-0511">Multifunctional enzyme</keyword>